<evidence type="ECO:0000313" key="3">
    <source>
        <dbReference type="EMBL" id="KAK3856921.1"/>
    </source>
</evidence>
<feature type="region of interest" description="Disordered" evidence="1">
    <location>
        <begin position="107"/>
        <end position="151"/>
    </location>
</feature>
<dbReference type="Proteomes" id="UP001286313">
    <property type="component" value="Unassembled WGS sequence"/>
</dbReference>
<keyword evidence="4" id="KW-1185">Reference proteome</keyword>
<keyword evidence="2" id="KW-0732">Signal</keyword>
<evidence type="ECO:0008006" key="5">
    <source>
        <dbReference type="Google" id="ProtNLM"/>
    </source>
</evidence>
<proteinExistence type="predicted"/>
<feature type="compositionally biased region" description="Basic residues" evidence="1">
    <location>
        <begin position="117"/>
        <end position="137"/>
    </location>
</feature>
<accession>A0AAE1BU37</accession>
<reference evidence="3" key="1">
    <citation type="submission" date="2023-10" db="EMBL/GenBank/DDBJ databases">
        <title>Genome assemblies of two species of porcelain crab, Petrolisthes cinctipes and Petrolisthes manimaculis (Anomura: Porcellanidae).</title>
        <authorList>
            <person name="Angst P."/>
        </authorList>
    </citation>
    <scope>NUCLEOTIDE SEQUENCE</scope>
    <source>
        <strain evidence="3">PB745_01</strain>
        <tissue evidence="3">Gill</tissue>
    </source>
</reference>
<feature type="chain" id="PRO_5041985769" description="Secreted protein" evidence="2">
    <location>
        <begin position="25"/>
        <end position="158"/>
    </location>
</feature>
<organism evidence="3 4">
    <name type="scientific">Petrolisthes cinctipes</name>
    <name type="common">Flat porcelain crab</name>
    <dbReference type="NCBI Taxonomy" id="88211"/>
    <lineage>
        <taxon>Eukaryota</taxon>
        <taxon>Metazoa</taxon>
        <taxon>Ecdysozoa</taxon>
        <taxon>Arthropoda</taxon>
        <taxon>Crustacea</taxon>
        <taxon>Multicrustacea</taxon>
        <taxon>Malacostraca</taxon>
        <taxon>Eumalacostraca</taxon>
        <taxon>Eucarida</taxon>
        <taxon>Decapoda</taxon>
        <taxon>Pleocyemata</taxon>
        <taxon>Anomura</taxon>
        <taxon>Galatheoidea</taxon>
        <taxon>Porcellanidae</taxon>
        <taxon>Petrolisthes</taxon>
    </lineage>
</organism>
<name>A0AAE1BU37_PETCI</name>
<evidence type="ECO:0000256" key="1">
    <source>
        <dbReference type="SAM" id="MobiDB-lite"/>
    </source>
</evidence>
<dbReference type="EMBL" id="JAWQEG010005750">
    <property type="protein sequence ID" value="KAK3856921.1"/>
    <property type="molecule type" value="Genomic_DNA"/>
</dbReference>
<evidence type="ECO:0000256" key="2">
    <source>
        <dbReference type="SAM" id="SignalP"/>
    </source>
</evidence>
<dbReference type="AlphaFoldDB" id="A0AAE1BU37"/>
<evidence type="ECO:0000313" key="4">
    <source>
        <dbReference type="Proteomes" id="UP001286313"/>
    </source>
</evidence>
<comment type="caution">
    <text evidence="3">The sequence shown here is derived from an EMBL/GenBank/DDBJ whole genome shotgun (WGS) entry which is preliminary data.</text>
</comment>
<gene>
    <name evidence="3" type="ORF">Pcinc_036794</name>
</gene>
<feature type="signal peptide" evidence="2">
    <location>
        <begin position="1"/>
        <end position="24"/>
    </location>
</feature>
<protein>
    <recommendedName>
        <fullName evidence="5">Secreted protein</fullName>
    </recommendedName>
</protein>
<sequence>MCEMRVAAVVVVLLLVMMTDLALPYPTHTTPTTPLPAQQVAATVEVNDSDGISNDQRQRWALLETVQRMDDYLMRPNDYNEIMYESGEEDDQLSRLLYKLQASERVRESRYDPYHPRPSKTPHGHQKQKLPKYHYNKPRQPPHYLPNSLQQGPAYYTF</sequence>